<keyword evidence="3" id="KW-1185">Reference proteome</keyword>
<evidence type="ECO:0000313" key="3">
    <source>
        <dbReference type="Proteomes" id="UP001054837"/>
    </source>
</evidence>
<reference evidence="2 3" key="1">
    <citation type="submission" date="2021-06" db="EMBL/GenBank/DDBJ databases">
        <title>Caerostris darwini draft genome.</title>
        <authorList>
            <person name="Kono N."/>
            <person name="Arakawa K."/>
        </authorList>
    </citation>
    <scope>NUCLEOTIDE SEQUENCE [LARGE SCALE GENOMIC DNA]</scope>
</reference>
<dbReference type="AlphaFoldDB" id="A0AAV4P236"/>
<protein>
    <submittedName>
        <fullName evidence="2">Uncharacterized protein</fullName>
    </submittedName>
</protein>
<comment type="caution">
    <text evidence="2">The sequence shown here is derived from an EMBL/GenBank/DDBJ whole genome shotgun (WGS) entry which is preliminary data.</text>
</comment>
<dbReference type="Proteomes" id="UP001054837">
    <property type="component" value="Unassembled WGS sequence"/>
</dbReference>
<name>A0AAV4P236_9ARAC</name>
<proteinExistence type="predicted"/>
<evidence type="ECO:0000256" key="1">
    <source>
        <dbReference type="SAM" id="MobiDB-lite"/>
    </source>
</evidence>
<feature type="region of interest" description="Disordered" evidence="1">
    <location>
        <begin position="1"/>
        <end position="25"/>
    </location>
</feature>
<accession>A0AAV4P236</accession>
<sequence length="144" mass="15881">MPHASSGDSLRNRRPPYTQPGRRESGWGCRSLICADTCDFRPADKGFGDLKPATQSPPINQLQSPCDPEENLVLVIVAYGRCCPLENDGSSPFVFGGRFGLRRLLVFNSFIPKPSLSNKLDISLRNEIPMPGYSTIICLRRGKA</sequence>
<dbReference type="EMBL" id="BPLQ01002270">
    <property type="protein sequence ID" value="GIX90709.1"/>
    <property type="molecule type" value="Genomic_DNA"/>
</dbReference>
<organism evidence="2 3">
    <name type="scientific">Caerostris darwini</name>
    <dbReference type="NCBI Taxonomy" id="1538125"/>
    <lineage>
        <taxon>Eukaryota</taxon>
        <taxon>Metazoa</taxon>
        <taxon>Ecdysozoa</taxon>
        <taxon>Arthropoda</taxon>
        <taxon>Chelicerata</taxon>
        <taxon>Arachnida</taxon>
        <taxon>Araneae</taxon>
        <taxon>Araneomorphae</taxon>
        <taxon>Entelegynae</taxon>
        <taxon>Araneoidea</taxon>
        <taxon>Araneidae</taxon>
        <taxon>Caerostris</taxon>
    </lineage>
</organism>
<evidence type="ECO:0000313" key="2">
    <source>
        <dbReference type="EMBL" id="GIX90709.1"/>
    </source>
</evidence>
<gene>
    <name evidence="2" type="ORF">CDAR_110021</name>
</gene>